<dbReference type="PANTHER" id="PTHR45800">
    <property type="entry name" value="PHOSPHATIDYLINOSITOL 4-KINASE GAMMA"/>
    <property type="match status" value="1"/>
</dbReference>
<evidence type="ECO:0000313" key="8">
    <source>
        <dbReference type="Proteomes" id="UP000030745"/>
    </source>
</evidence>
<dbReference type="OrthoDB" id="5839at2759"/>
<dbReference type="EMBL" id="KK583196">
    <property type="protein sequence ID" value="KDO32068.1"/>
    <property type="molecule type" value="Genomic_DNA"/>
</dbReference>
<keyword evidence="4" id="KW-0418">Kinase</keyword>
<evidence type="ECO:0000313" key="7">
    <source>
        <dbReference type="EMBL" id="KDO32068.1"/>
    </source>
</evidence>
<sequence>MSVAPIFAVDCAAPTPLLSLTTSIQGAFAKGVAPLAIDDCSGGAYFLRSTSHRLEAIFKPSDEEPFAVHTPKPPTSPEETGPMRAGIPLGEMALRECMAYLVDDERLAHVPPTALATGRHKAFHSLTLKRGSVQLYAPHDCSSEDLGPAQFPITDVHAIALLDLRLVNQDRHPGNILVQRTAGNRLIPIDHGCVLPEYDAMGETQLTWLHWPQARQPLAATTKAYVARLNATSQLQAWRRQYPTVAFPTKAAVTLHLGTKFVQLCVARGLSVYEMGRLQVRDDLDAPSTFECVVEAAVQDLGQRAPWTHLNELLGCFQRRLETALRMEFPAYFLKAPRFVPLPSPKDQEKVRKSPVKVLLSSAA</sequence>
<keyword evidence="2" id="KW-0808">Transferase</keyword>
<dbReference type="STRING" id="695850.A0A067CNH9"/>
<dbReference type="KEGG" id="spar:SPRG_03286"/>
<dbReference type="InterPro" id="IPR044571">
    <property type="entry name" value="P4KG1-8"/>
</dbReference>
<dbReference type="GO" id="GO:0005524">
    <property type="term" value="F:ATP binding"/>
    <property type="evidence" value="ECO:0007669"/>
    <property type="project" value="UniProtKB-KW"/>
</dbReference>
<evidence type="ECO:0000259" key="6">
    <source>
        <dbReference type="Pfam" id="PF00454"/>
    </source>
</evidence>
<dbReference type="RefSeq" id="XP_012197256.1">
    <property type="nucleotide sequence ID" value="XM_012341866.1"/>
</dbReference>
<protein>
    <recommendedName>
        <fullName evidence="6">PI3K/PI4K catalytic domain-containing protein</fullName>
    </recommendedName>
</protein>
<evidence type="ECO:0000256" key="5">
    <source>
        <dbReference type="ARBA" id="ARBA00022840"/>
    </source>
</evidence>
<dbReference type="PANTHER" id="PTHR45800:SF11">
    <property type="entry name" value="PHOSPHATIDYLINOSITOL 3-KINASE-RELATED PROTEIN KINASE"/>
    <property type="match status" value="1"/>
</dbReference>
<keyword evidence="5" id="KW-0067">ATP-binding</keyword>
<keyword evidence="3" id="KW-0547">Nucleotide-binding</keyword>
<evidence type="ECO:0000256" key="2">
    <source>
        <dbReference type="ARBA" id="ARBA00022679"/>
    </source>
</evidence>
<dbReference type="VEuPathDB" id="FungiDB:SPRG_03286"/>
<dbReference type="Pfam" id="PF00454">
    <property type="entry name" value="PI3_PI4_kinase"/>
    <property type="match status" value="1"/>
</dbReference>
<reference evidence="7 8" key="1">
    <citation type="journal article" date="2013" name="PLoS Genet.">
        <title>Distinctive expansion of potential virulence genes in the genome of the oomycete fish pathogen Saprolegnia parasitica.</title>
        <authorList>
            <person name="Jiang R.H."/>
            <person name="de Bruijn I."/>
            <person name="Haas B.J."/>
            <person name="Belmonte R."/>
            <person name="Lobach L."/>
            <person name="Christie J."/>
            <person name="van den Ackerveken G."/>
            <person name="Bottin A."/>
            <person name="Bulone V."/>
            <person name="Diaz-Moreno S.M."/>
            <person name="Dumas B."/>
            <person name="Fan L."/>
            <person name="Gaulin E."/>
            <person name="Govers F."/>
            <person name="Grenville-Briggs L.J."/>
            <person name="Horner N.R."/>
            <person name="Levin J.Z."/>
            <person name="Mammella M."/>
            <person name="Meijer H.J."/>
            <person name="Morris P."/>
            <person name="Nusbaum C."/>
            <person name="Oome S."/>
            <person name="Phillips A.J."/>
            <person name="van Rooyen D."/>
            <person name="Rzeszutek E."/>
            <person name="Saraiva M."/>
            <person name="Secombes C.J."/>
            <person name="Seidl M.F."/>
            <person name="Snel B."/>
            <person name="Stassen J.H."/>
            <person name="Sykes S."/>
            <person name="Tripathy S."/>
            <person name="van den Berg H."/>
            <person name="Vega-Arreguin J.C."/>
            <person name="Wawra S."/>
            <person name="Young S.K."/>
            <person name="Zeng Q."/>
            <person name="Dieguez-Uribeondo J."/>
            <person name="Russ C."/>
            <person name="Tyler B.M."/>
            <person name="van West P."/>
        </authorList>
    </citation>
    <scope>NUCLEOTIDE SEQUENCE [LARGE SCALE GENOMIC DNA]</scope>
    <source>
        <strain evidence="7 8">CBS 223.65</strain>
    </source>
</reference>
<dbReference type="GO" id="GO:0016301">
    <property type="term" value="F:kinase activity"/>
    <property type="evidence" value="ECO:0007669"/>
    <property type="project" value="UniProtKB-KW"/>
</dbReference>
<evidence type="ECO:0000256" key="3">
    <source>
        <dbReference type="ARBA" id="ARBA00022741"/>
    </source>
</evidence>
<dbReference type="InterPro" id="IPR000403">
    <property type="entry name" value="PI3/4_kinase_cat_dom"/>
</dbReference>
<name>A0A067CNH9_SAPPC</name>
<gene>
    <name evidence="7" type="ORF">SPRG_03286</name>
</gene>
<dbReference type="GeneID" id="24125802"/>
<proteinExistence type="inferred from homology"/>
<dbReference type="AlphaFoldDB" id="A0A067CNH9"/>
<feature type="domain" description="PI3K/PI4K catalytic" evidence="6">
    <location>
        <begin position="50"/>
        <end position="245"/>
    </location>
</feature>
<organism evidence="7 8">
    <name type="scientific">Saprolegnia parasitica (strain CBS 223.65)</name>
    <dbReference type="NCBI Taxonomy" id="695850"/>
    <lineage>
        <taxon>Eukaryota</taxon>
        <taxon>Sar</taxon>
        <taxon>Stramenopiles</taxon>
        <taxon>Oomycota</taxon>
        <taxon>Saprolegniomycetes</taxon>
        <taxon>Saprolegniales</taxon>
        <taxon>Saprolegniaceae</taxon>
        <taxon>Saprolegnia</taxon>
    </lineage>
</organism>
<comment type="similarity">
    <text evidence="1">Belongs to the PI3/PI4-kinase family. Type II PI4K subfamily.</text>
</comment>
<keyword evidence="8" id="KW-1185">Reference proteome</keyword>
<evidence type="ECO:0000256" key="1">
    <source>
        <dbReference type="ARBA" id="ARBA00008941"/>
    </source>
</evidence>
<evidence type="ECO:0000256" key="4">
    <source>
        <dbReference type="ARBA" id="ARBA00022777"/>
    </source>
</evidence>
<accession>A0A067CNH9</accession>
<dbReference type="OMA" id="RECMAYL"/>
<dbReference type="Proteomes" id="UP000030745">
    <property type="component" value="Unassembled WGS sequence"/>
</dbReference>